<feature type="compositionally biased region" description="Polar residues" evidence="4">
    <location>
        <begin position="588"/>
        <end position="598"/>
    </location>
</feature>
<comment type="subcellular location">
    <subcellularLocation>
        <location evidence="1">Nucleus</location>
    </subcellularLocation>
</comment>
<feature type="compositionally biased region" description="Acidic residues" evidence="4">
    <location>
        <begin position="606"/>
        <end position="637"/>
    </location>
</feature>
<dbReference type="SUPFAM" id="SSF50978">
    <property type="entry name" value="WD40 repeat-like"/>
    <property type="match status" value="1"/>
</dbReference>
<dbReference type="GO" id="GO:0000462">
    <property type="term" value="P:maturation of SSU-rRNA from tricistronic rRNA transcript (SSU-rRNA, 5.8S rRNA, LSU-rRNA)"/>
    <property type="evidence" value="ECO:0007669"/>
    <property type="project" value="TreeGrafter"/>
</dbReference>
<dbReference type="InterPro" id="IPR007148">
    <property type="entry name" value="SSU_processome_Utp12"/>
</dbReference>
<feature type="compositionally biased region" description="Acidic residues" evidence="4">
    <location>
        <begin position="564"/>
        <end position="585"/>
    </location>
</feature>
<evidence type="ECO:0000313" key="6">
    <source>
        <dbReference type="EMBL" id="ODV93756.1"/>
    </source>
</evidence>
<dbReference type="OrthoDB" id="30195at2759"/>
<accession>A0A1E4TPR4</accession>
<dbReference type="AlphaFoldDB" id="A0A1E4TPR4"/>
<feature type="region of interest" description="Disordered" evidence="4">
    <location>
        <begin position="561"/>
        <end position="637"/>
    </location>
</feature>
<dbReference type="EMBL" id="KV454017">
    <property type="protein sequence ID" value="ODV93756.1"/>
    <property type="molecule type" value="Genomic_DNA"/>
</dbReference>
<dbReference type="InterPro" id="IPR036322">
    <property type="entry name" value="WD40_repeat_dom_sf"/>
</dbReference>
<feature type="domain" description="Small-subunit processome Utp12" evidence="5">
    <location>
        <begin position="452"/>
        <end position="548"/>
    </location>
</feature>
<organism evidence="6 7">
    <name type="scientific">Pachysolen tannophilus NRRL Y-2460</name>
    <dbReference type="NCBI Taxonomy" id="669874"/>
    <lineage>
        <taxon>Eukaryota</taxon>
        <taxon>Fungi</taxon>
        <taxon>Dikarya</taxon>
        <taxon>Ascomycota</taxon>
        <taxon>Saccharomycotina</taxon>
        <taxon>Pichiomycetes</taxon>
        <taxon>Pachysolenaceae</taxon>
        <taxon>Pachysolen</taxon>
    </lineage>
</organism>
<proteinExistence type="inferred from homology"/>
<name>A0A1E4TPR4_PACTA</name>
<keyword evidence="7" id="KW-1185">Reference proteome</keyword>
<dbReference type="STRING" id="669874.A0A1E4TPR4"/>
<protein>
    <recommendedName>
        <fullName evidence="5">Small-subunit processome Utp12 domain-containing protein</fullName>
    </recommendedName>
</protein>
<dbReference type="PANTHER" id="PTHR44267:SF1">
    <property type="entry name" value="WD REPEAT-CONTAINING PROTEIN 43"/>
    <property type="match status" value="1"/>
</dbReference>
<feature type="region of interest" description="Disordered" evidence="4">
    <location>
        <begin position="71"/>
        <end position="109"/>
    </location>
</feature>
<gene>
    <name evidence="6" type="ORF">PACTADRAFT_35507</name>
</gene>
<keyword evidence="2" id="KW-0539">Nucleus</keyword>
<dbReference type="Proteomes" id="UP000094236">
    <property type="component" value="Unassembled WGS sequence"/>
</dbReference>
<comment type="similarity">
    <text evidence="3">Belongs to the UTP5 family.</text>
</comment>
<dbReference type="PANTHER" id="PTHR44267">
    <property type="entry name" value="WD REPEAT-CONTAINING PROTEIN 43"/>
    <property type="match status" value="1"/>
</dbReference>
<dbReference type="Gene3D" id="2.130.10.10">
    <property type="entry name" value="YVTN repeat-like/Quinoprotein amine dehydrogenase"/>
    <property type="match status" value="1"/>
</dbReference>
<dbReference type="InterPro" id="IPR015943">
    <property type="entry name" value="WD40/YVTN_repeat-like_dom_sf"/>
</dbReference>
<evidence type="ECO:0000256" key="1">
    <source>
        <dbReference type="ARBA" id="ARBA00004123"/>
    </source>
</evidence>
<evidence type="ECO:0000256" key="4">
    <source>
        <dbReference type="SAM" id="MobiDB-lite"/>
    </source>
</evidence>
<evidence type="ECO:0000313" key="7">
    <source>
        <dbReference type="Proteomes" id="UP000094236"/>
    </source>
</evidence>
<evidence type="ECO:0000256" key="3">
    <source>
        <dbReference type="ARBA" id="ARBA00038335"/>
    </source>
</evidence>
<dbReference type="Pfam" id="PF04003">
    <property type="entry name" value="Utp12"/>
    <property type="match status" value="1"/>
</dbReference>
<reference evidence="7" key="1">
    <citation type="submission" date="2016-05" db="EMBL/GenBank/DDBJ databases">
        <title>Comparative genomics of biotechnologically important yeasts.</title>
        <authorList>
            <consortium name="DOE Joint Genome Institute"/>
            <person name="Riley R."/>
            <person name="Haridas S."/>
            <person name="Wolfe K.H."/>
            <person name="Lopes M.R."/>
            <person name="Hittinger C.T."/>
            <person name="Goker M."/>
            <person name="Salamov A."/>
            <person name="Wisecaver J."/>
            <person name="Long T.M."/>
            <person name="Aerts A.L."/>
            <person name="Barry K."/>
            <person name="Choi C."/>
            <person name="Clum A."/>
            <person name="Coughlan A.Y."/>
            <person name="Deshpande S."/>
            <person name="Douglass A.P."/>
            <person name="Hanson S.J."/>
            <person name="Klenk H.-P."/>
            <person name="Labutti K."/>
            <person name="Lapidus A."/>
            <person name="Lindquist E."/>
            <person name="Lipzen A."/>
            <person name="Meier-Kolthoff J.P."/>
            <person name="Ohm R.A."/>
            <person name="Otillar R.P."/>
            <person name="Pangilinan J."/>
            <person name="Peng Y."/>
            <person name="Rokas A."/>
            <person name="Rosa C.A."/>
            <person name="Scheuner C."/>
            <person name="Sibirny A.A."/>
            <person name="Slot J.C."/>
            <person name="Stielow J.B."/>
            <person name="Sun H."/>
            <person name="Kurtzman C.P."/>
            <person name="Blackwell M."/>
            <person name="Grigoriev I.V."/>
            <person name="Jeffries T.W."/>
        </authorList>
    </citation>
    <scope>NUCLEOTIDE SEQUENCE [LARGE SCALE GENOMIC DNA]</scope>
    <source>
        <strain evidence="7">NRRL Y-2460</strain>
    </source>
</reference>
<evidence type="ECO:0000256" key="2">
    <source>
        <dbReference type="ARBA" id="ARBA00023242"/>
    </source>
</evidence>
<sequence length="637" mass="72891">MSGTTTINSYIDPSNKFLAITLDRPNRIQIRIYGLEKEPELVSDFELDSEDRISCICWCLGLEKVEAAAEKQEKKQQQQETKNRKRSHDEKNNSIVKRNGNDDNGYRNSNNGGSIDNYYLVVCLEQGDILIFSPFQKDIVNKISNESKIISLVGKSDNFFYGYELNSNTIKKFSIFQNKAIWGKSFTQDKSINLIKFLPQDNDFLLLSSNCLYIVDIKDLPKALHRFPVPRGHTSKITSIVLSLENQDIIATSRENDNIIHVYSISKKNNISILETSSNVNFLKIIMINNTEYLIAFLKDGNLNFFKDFKKIKKAKNDLIKAFIEIESNYNDNFLKDVYIKSNKQQQKRDDLYAVWYDDINPVFEKIEFDEIKGGKFIINTKKDKVNGNEKILPKINQNENGQEFFKSPSIDIEDKDEYHVTTSDELYQHLKEQLDSKTTTTDDSILFKICDSNISENIVKTTVLTKLSTDQSLQLFTKLSQKISEQPSESSGLSIWLKFLLLVHGNSIIKSEDNLSILKNLRSSLLDSTKYLSNLIALQGKLYLLKSQLQLRNEMTQLSLNVSDEEESDAIEEEDDEVEDIEEENGPKQNGNATHESTLVYLNGEADDDTVYLDADDVEDAEDAEDADDAEEDGEY</sequence>
<dbReference type="GO" id="GO:0032040">
    <property type="term" value="C:small-subunit processome"/>
    <property type="evidence" value="ECO:0007669"/>
    <property type="project" value="UniProtKB-ARBA"/>
</dbReference>
<dbReference type="InterPro" id="IPR052414">
    <property type="entry name" value="U3_snoRNA-assoc_WDR"/>
</dbReference>
<evidence type="ECO:0000259" key="5">
    <source>
        <dbReference type="Pfam" id="PF04003"/>
    </source>
</evidence>